<dbReference type="InterPro" id="IPR033132">
    <property type="entry name" value="GH_1_N_CS"/>
</dbReference>
<proteinExistence type="inferred from homology"/>
<protein>
    <submittedName>
        <fullName evidence="7">Family 1 glycosylhydrolase</fullName>
    </submittedName>
</protein>
<dbReference type="PROSITE" id="PS00572">
    <property type="entry name" value="GLYCOSYL_HYDROL_F1_1"/>
    <property type="match status" value="1"/>
</dbReference>
<evidence type="ECO:0000256" key="2">
    <source>
        <dbReference type="ARBA" id="ARBA00022801"/>
    </source>
</evidence>
<evidence type="ECO:0000256" key="3">
    <source>
        <dbReference type="ARBA" id="ARBA00023295"/>
    </source>
</evidence>
<keyword evidence="8" id="KW-1185">Reference proteome</keyword>
<reference evidence="7 8" key="1">
    <citation type="submission" date="2020-08" db="EMBL/GenBank/DDBJ databases">
        <authorList>
            <person name="Liu C."/>
            <person name="Sun Q."/>
        </authorList>
    </citation>
    <scope>NUCLEOTIDE SEQUENCE [LARGE SCALE GENOMIC DNA]</scope>
    <source>
        <strain evidence="7 8">NSJ-61</strain>
    </source>
</reference>
<dbReference type="FunFam" id="3.20.20.80:FF:000004">
    <property type="entry name" value="Beta-glucosidase 6-phospho-beta-glucosidase"/>
    <property type="match status" value="1"/>
</dbReference>
<dbReference type="InterPro" id="IPR017853">
    <property type="entry name" value="GH"/>
</dbReference>
<evidence type="ECO:0000256" key="4">
    <source>
        <dbReference type="PROSITE-ProRule" id="PRU10055"/>
    </source>
</evidence>
<dbReference type="Proteomes" id="UP000515856">
    <property type="component" value="Chromosome"/>
</dbReference>
<organism evidence="7 8">
    <name type="scientific">[Eubacterium] hominis</name>
    <dbReference type="NCBI Taxonomy" id="2764325"/>
    <lineage>
        <taxon>Bacteria</taxon>
        <taxon>Bacillati</taxon>
        <taxon>Bacillota</taxon>
        <taxon>Erysipelotrichia</taxon>
        <taxon>Erysipelotrichales</taxon>
        <taxon>Erysipelotrichaceae</taxon>
        <taxon>Amedibacillus</taxon>
    </lineage>
</organism>
<feature type="active site" description="Nucleophile" evidence="4">
    <location>
        <position position="358"/>
    </location>
</feature>
<evidence type="ECO:0000313" key="7">
    <source>
        <dbReference type="EMBL" id="QNM13237.1"/>
    </source>
</evidence>
<dbReference type="PRINTS" id="PR00131">
    <property type="entry name" value="GLHYDRLASE1"/>
</dbReference>
<evidence type="ECO:0000313" key="8">
    <source>
        <dbReference type="Proteomes" id="UP000515856"/>
    </source>
</evidence>
<name>A0A7G9GR05_9FIRM</name>
<dbReference type="SUPFAM" id="SSF51445">
    <property type="entry name" value="(Trans)glycosidases"/>
    <property type="match status" value="1"/>
</dbReference>
<keyword evidence="2 6" id="KW-0378">Hydrolase</keyword>
<dbReference type="InterPro" id="IPR001360">
    <property type="entry name" value="Glyco_hydro_1"/>
</dbReference>
<dbReference type="GO" id="GO:0008422">
    <property type="term" value="F:beta-glucosidase activity"/>
    <property type="evidence" value="ECO:0007669"/>
    <property type="project" value="TreeGrafter"/>
</dbReference>
<dbReference type="PANTHER" id="PTHR10353:SF122">
    <property type="entry name" value="6-PHOSPHO-BETA-GLUCOSIDASE ASCB-RELATED"/>
    <property type="match status" value="1"/>
</dbReference>
<dbReference type="Gene3D" id="3.20.20.80">
    <property type="entry name" value="Glycosidases"/>
    <property type="match status" value="1"/>
</dbReference>
<comment type="similarity">
    <text evidence="1 5">Belongs to the glycosyl hydrolase 1 family.</text>
</comment>
<dbReference type="GO" id="GO:0016052">
    <property type="term" value="P:carbohydrate catabolic process"/>
    <property type="evidence" value="ECO:0007669"/>
    <property type="project" value="TreeGrafter"/>
</dbReference>
<sequence>MKVSKDFLWGGAISAHQSEGAFQLGGKGISTMDVLGIKPDTKERGVHYPFQKDYYYPTHRSIELYHHYKEDIAMLADMGIKCFRFSIDWSRIYPMGDEAYPNEEGLRFYDAILDELEHYHIEPMITISHFEIPYHLVETYGSWKNPKMIDFYMNYCETLFQRYHKRVTYWITFNEINIVTYRPYMTTGIEPCRRDCFFMGHHQMIASAKAVIRAHEINPDMKIGAMAMYGPTYPHTCDPQNVLDAMFCDEEIYHFLDVMVRGAYSNKSKAYLQLHDLMFPITQEDEDILKKGTVDFIGFSYYMSWTTSEESALGNMGEGGKNPYLSTSPWGWQIDPIGLRISLNALYNRYQKPLFIVENGLGTMDYIEDGCIHDQERVKYMRNHIREMMKAMILDGVDVMGYLAWGCIDLISASSGEMSKRYGMIYVDLDDQGNGTRKRMKKDSFD</sequence>
<dbReference type="AlphaFoldDB" id="A0A7G9GR05"/>
<dbReference type="KEGG" id="ehn:H9Q80_04600"/>
<evidence type="ECO:0000256" key="6">
    <source>
        <dbReference type="RuleBase" id="RU004468"/>
    </source>
</evidence>
<dbReference type="PANTHER" id="PTHR10353">
    <property type="entry name" value="GLYCOSYL HYDROLASE"/>
    <property type="match status" value="1"/>
</dbReference>
<gene>
    <name evidence="7" type="ORF">H9Q80_04600</name>
</gene>
<dbReference type="Pfam" id="PF00232">
    <property type="entry name" value="Glyco_hydro_1"/>
    <property type="match status" value="1"/>
</dbReference>
<dbReference type="RefSeq" id="WP_117454365.1">
    <property type="nucleotide sequence ID" value="NZ_CP060636.1"/>
</dbReference>
<dbReference type="EMBL" id="CP060636">
    <property type="protein sequence ID" value="QNM13237.1"/>
    <property type="molecule type" value="Genomic_DNA"/>
</dbReference>
<accession>A0A7G9GR05</accession>
<dbReference type="GO" id="GO:0005829">
    <property type="term" value="C:cytosol"/>
    <property type="evidence" value="ECO:0007669"/>
    <property type="project" value="TreeGrafter"/>
</dbReference>
<dbReference type="PROSITE" id="PS00653">
    <property type="entry name" value="GLYCOSYL_HYDROL_F1_2"/>
    <property type="match status" value="1"/>
</dbReference>
<evidence type="ECO:0000256" key="1">
    <source>
        <dbReference type="ARBA" id="ARBA00010838"/>
    </source>
</evidence>
<keyword evidence="3 6" id="KW-0326">Glycosidase</keyword>
<evidence type="ECO:0000256" key="5">
    <source>
        <dbReference type="RuleBase" id="RU003690"/>
    </source>
</evidence>
<dbReference type="InterPro" id="IPR018120">
    <property type="entry name" value="Glyco_hydro_1_AS"/>
</dbReference>